<evidence type="ECO:0000259" key="5">
    <source>
        <dbReference type="Pfam" id="PF00135"/>
    </source>
</evidence>
<dbReference type="InterPro" id="IPR002018">
    <property type="entry name" value="CarbesteraseB"/>
</dbReference>
<dbReference type="Gene3D" id="3.40.50.1820">
    <property type="entry name" value="alpha/beta hydrolase"/>
    <property type="match status" value="1"/>
</dbReference>
<name>A0A183G4S7_HELPZ</name>
<dbReference type="WBParaSite" id="HPBE_0001655101-mRNA-1">
    <property type="protein sequence ID" value="HPBE_0001655101-mRNA-1"/>
    <property type="gene ID" value="HPBE_0001655101"/>
</dbReference>
<evidence type="ECO:0000256" key="4">
    <source>
        <dbReference type="RuleBase" id="RU361235"/>
    </source>
</evidence>
<evidence type="ECO:0000313" key="7">
    <source>
        <dbReference type="WBParaSite" id="HPBE_0001655101-mRNA-1"/>
    </source>
</evidence>
<dbReference type="PANTHER" id="PTHR45580:SF6">
    <property type="entry name" value="CARBOXYLESTERASE TYPE B DOMAIN-CONTAINING PROTEIN"/>
    <property type="match status" value="1"/>
</dbReference>
<proteinExistence type="inferred from homology"/>
<keyword evidence="2" id="KW-0719">Serine esterase</keyword>
<sequence length="263" mass="28555">LCKNAGSTWARMKTPPAYSYEATLLPTEPPRHNSSGIVEQIPYAAAPIGELRFERPQEPPKWAGVRDATEYGPACMSNSSITKSPQKWIDEDCLHVNVFAGDGCLEKACPVVFYIHGGGFNYDSAVMFKDEMLVNNFGGNGVVLVIPAVRLGFFGLLTFANDDVVPRNLAAYDLLAALHWVQKEIRHFGGDPSDVTLMGHSGGGAAAAQLSFSKQIDPHSVMMSMEFGFSNISHMEEVTMDMAYRAQVKDLFGGSATSCHTAN</sequence>
<dbReference type="InterPro" id="IPR019826">
    <property type="entry name" value="Carboxylesterase_B_AS"/>
</dbReference>
<reference evidence="7" key="1">
    <citation type="submission" date="2019-09" db="UniProtKB">
        <authorList>
            <consortium name="WormBaseParasite"/>
        </authorList>
    </citation>
    <scope>IDENTIFICATION</scope>
</reference>
<dbReference type="Proteomes" id="UP000050761">
    <property type="component" value="Unassembled WGS sequence"/>
</dbReference>
<organism evidence="6 7">
    <name type="scientific">Heligmosomoides polygyrus</name>
    <name type="common">Parasitic roundworm</name>
    <dbReference type="NCBI Taxonomy" id="6339"/>
    <lineage>
        <taxon>Eukaryota</taxon>
        <taxon>Metazoa</taxon>
        <taxon>Ecdysozoa</taxon>
        <taxon>Nematoda</taxon>
        <taxon>Chromadorea</taxon>
        <taxon>Rhabditida</taxon>
        <taxon>Rhabditina</taxon>
        <taxon>Rhabditomorpha</taxon>
        <taxon>Strongyloidea</taxon>
        <taxon>Heligmosomidae</taxon>
        <taxon>Heligmosomoides</taxon>
    </lineage>
</organism>
<dbReference type="PROSITE" id="PS00122">
    <property type="entry name" value="CARBOXYLESTERASE_B_1"/>
    <property type="match status" value="1"/>
</dbReference>
<evidence type="ECO:0000256" key="1">
    <source>
        <dbReference type="ARBA" id="ARBA00005964"/>
    </source>
</evidence>
<dbReference type="Pfam" id="PF00135">
    <property type="entry name" value="COesterase"/>
    <property type="match status" value="1"/>
</dbReference>
<accession>A0A183G4S7</accession>
<keyword evidence="3 4" id="KW-0378">Hydrolase</keyword>
<evidence type="ECO:0000313" key="6">
    <source>
        <dbReference type="Proteomes" id="UP000050761"/>
    </source>
</evidence>
<dbReference type="SUPFAM" id="SSF53474">
    <property type="entry name" value="alpha/beta-Hydrolases"/>
    <property type="match status" value="1"/>
</dbReference>
<dbReference type="AlphaFoldDB" id="A0A183G4S7"/>
<dbReference type="PANTHER" id="PTHR45580">
    <property type="entry name" value="PROTEIN CBG05369"/>
    <property type="match status" value="1"/>
</dbReference>
<feature type="domain" description="Carboxylesterase type B" evidence="5">
    <location>
        <begin position="40"/>
        <end position="215"/>
    </location>
</feature>
<evidence type="ECO:0000256" key="2">
    <source>
        <dbReference type="ARBA" id="ARBA00022487"/>
    </source>
</evidence>
<keyword evidence="6" id="KW-1185">Reference proteome</keyword>
<dbReference type="EC" id="3.1.1.-" evidence="4"/>
<dbReference type="InterPro" id="IPR029058">
    <property type="entry name" value="AB_hydrolase_fold"/>
</dbReference>
<comment type="similarity">
    <text evidence="1 4">Belongs to the type-B carboxylesterase/lipase family.</text>
</comment>
<evidence type="ECO:0000256" key="3">
    <source>
        <dbReference type="ARBA" id="ARBA00022801"/>
    </source>
</evidence>
<dbReference type="GO" id="GO:0052689">
    <property type="term" value="F:carboxylic ester hydrolase activity"/>
    <property type="evidence" value="ECO:0007669"/>
    <property type="project" value="UniProtKB-KW"/>
</dbReference>
<protein>
    <recommendedName>
        <fullName evidence="4">Carboxylic ester hydrolase</fullName>
        <ecNumber evidence="4">3.1.1.-</ecNumber>
    </recommendedName>
</protein>